<sequence>MTPTSPCAHARALQRVLDAVTTAEPDRSLDRSPMTTPDRTSRQTRRALGVPSSGDDPVPGGTTGPSAPLCRQPYGVDA</sequence>
<dbReference type="EMBL" id="FOFA01000006">
    <property type="protein sequence ID" value="SEQ86225.1"/>
    <property type="molecule type" value="Genomic_DNA"/>
</dbReference>
<accession>A0A1H9JI44</accession>
<feature type="region of interest" description="Disordered" evidence="1">
    <location>
        <begin position="19"/>
        <end position="78"/>
    </location>
</feature>
<evidence type="ECO:0000313" key="2">
    <source>
        <dbReference type="EMBL" id="SEQ86225.1"/>
    </source>
</evidence>
<keyword evidence="3" id="KW-1185">Reference proteome</keyword>
<dbReference type="STRING" id="1036181.SAMN05421756_106209"/>
<protein>
    <submittedName>
        <fullName evidence="2">Uncharacterized protein</fullName>
    </submittedName>
</protein>
<gene>
    <name evidence="2" type="ORF">SAMN05421756_106209</name>
</gene>
<dbReference type="AlphaFoldDB" id="A0A1H9JI44"/>
<name>A0A1H9JI44_9ACTN</name>
<reference evidence="3" key="1">
    <citation type="submission" date="2016-10" db="EMBL/GenBank/DDBJ databases">
        <authorList>
            <person name="Varghese N."/>
            <person name="Submissions S."/>
        </authorList>
    </citation>
    <scope>NUCLEOTIDE SEQUENCE [LARGE SCALE GENOMIC DNA]</scope>
    <source>
        <strain evidence="3">CGMCC 4.6856</strain>
    </source>
</reference>
<evidence type="ECO:0000256" key="1">
    <source>
        <dbReference type="SAM" id="MobiDB-lite"/>
    </source>
</evidence>
<organism evidence="2 3">
    <name type="scientific">Microlunatus flavus</name>
    <dbReference type="NCBI Taxonomy" id="1036181"/>
    <lineage>
        <taxon>Bacteria</taxon>
        <taxon>Bacillati</taxon>
        <taxon>Actinomycetota</taxon>
        <taxon>Actinomycetes</taxon>
        <taxon>Propionibacteriales</taxon>
        <taxon>Propionibacteriaceae</taxon>
        <taxon>Microlunatus</taxon>
    </lineage>
</organism>
<evidence type="ECO:0000313" key="3">
    <source>
        <dbReference type="Proteomes" id="UP000198504"/>
    </source>
</evidence>
<proteinExistence type="predicted"/>
<dbReference type="Proteomes" id="UP000198504">
    <property type="component" value="Unassembled WGS sequence"/>
</dbReference>